<protein>
    <submittedName>
        <fullName evidence="1">Uncharacterized protein</fullName>
    </submittedName>
</protein>
<dbReference type="EMBL" id="JQ002659">
    <property type="protein sequence ID" value="AEV55737.1"/>
    <property type="molecule type" value="Genomic_DNA"/>
</dbReference>
<sequence>MTRVGGMYCFRLRQAQELSQSILPASGGRVSSGTLDSSRVYSGLVPSRVVTRGCSSRIHSCSSGICLETTLSEIFESCMHWWTMRINIFSIFGTFDPEFFPIRLIF</sequence>
<geneLocation type="mitochondrion" evidence="1"/>
<accession>H9M830</accession>
<keyword evidence="1" id="KW-0496">Mitochondrion</keyword>
<name>H9M830_PHLSQ</name>
<dbReference type="GeneID" id="12354375"/>
<gene>
    <name evidence="1" type="primary">ORF106_1</name>
    <name evidence="1" type="ORF">HusqMp22</name>
</gene>
<organism evidence="1">
    <name type="scientific">Phlegmariurus squarrosus</name>
    <name type="common">Rock tassel fern</name>
    <name type="synonym">Lycopodium squarrosum</name>
    <dbReference type="NCBI Taxonomy" id="73615"/>
    <lineage>
        <taxon>Eukaryota</taxon>
        <taxon>Viridiplantae</taxon>
        <taxon>Streptophyta</taxon>
        <taxon>Embryophyta</taxon>
        <taxon>Tracheophyta</taxon>
        <taxon>Lycopodiopsida</taxon>
        <taxon>Lycopodiales</taxon>
        <taxon>Lycopodiaceae</taxon>
        <taxon>Huperzioideae</taxon>
        <taxon>Phlegmariurus</taxon>
    </lineage>
</organism>
<dbReference type="RefSeq" id="YP_006234265.1">
    <property type="nucleotide sequence ID" value="NC_017755.1"/>
</dbReference>
<proteinExistence type="predicted"/>
<reference evidence="1" key="1">
    <citation type="journal article" date="2012" name="PLoS ONE">
        <title>The Mitochondrial Genome of the Lycophyte Huperzia squarrosa: The Most Archaic Form in Vascular Plants.</title>
        <authorList>
            <person name="Liu Y."/>
            <person name="Wang B."/>
            <person name="Cui P."/>
            <person name="Li L."/>
            <person name="Xue J.Y."/>
            <person name="Yu J."/>
            <person name="Qiu Y.L."/>
        </authorList>
    </citation>
    <scope>NUCLEOTIDE SEQUENCE</scope>
</reference>
<dbReference type="AlphaFoldDB" id="H9M830"/>
<evidence type="ECO:0000313" key="1">
    <source>
        <dbReference type="EMBL" id="AEV55737.1"/>
    </source>
</evidence>